<organism evidence="2 3">
    <name type="scientific">Schizosaccharomyces osmophilus</name>
    <dbReference type="NCBI Taxonomy" id="2545709"/>
    <lineage>
        <taxon>Eukaryota</taxon>
        <taxon>Fungi</taxon>
        <taxon>Dikarya</taxon>
        <taxon>Ascomycota</taxon>
        <taxon>Taphrinomycotina</taxon>
        <taxon>Schizosaccharomycetes</taxon>
        <taxon>Schizosaccharomycetales</taxon>
        <taxon>Schizosaccharomycetaceae</taxon>
        <taxon>Schizosaccharomyces</taxon>
    </lineage>
</organism>
<accession>A0AAE9WCI8</accession>
<gene>
    <name evidence="2" type="ORF">SOMG_02888</name>
</gene>
<dbReference type="KEGG" id="som:SOMG_02888"/>
<keyword evidence="1" id="KW-0472">Membrane</keyword>
<keyword evidence="3" id="KW-1185">Reference proteome</keyword>
<dbReference type="EMBL" id="CP115612">
    <property type="protein sequence ID" value="WBW73754.1"/>
    <property type="molecule type" value="Genomic_DNA"/>
</dbReference>
<evidence type="ECO:0000313" key="3">
    <source>
        <dbReference type="Proteomes" id="UP001212411"/>
    </source>
</evidence>
<name>A0AAE9WCI8_9SCHI</name>
<evidence type="ECO:0000313" key="2">
    <source>
        <dbReference type="EMBL" id="WBW73754.1"/>
    </source>
</evidence>
<keyword evidence="1" id="KW-1133">Transmembrane helix</keyword>
<dbReference type="Proteomes" id="UP001212411">
    <property type="component" value="Chromosome 2"/>
</dbReference>
<dbReference type="RefSeq" id="XP_056037997.1">
    <property type="nucleotide sequence ID" value="XM_056181679.1"/>
</dbReference>
<protein>
    <submittedName>
        <fullName evidence="2">Uncharacterized protein</fullName>
    </submittedName>
</protein>
<dbReference type="AlphaFoldDB" id="A0AAE9WCI8"/>
<feature type="transmembrane region" description="Helical" evidence="1">
    <location>
        <begin position="51"/>
        <end position="70"/>
    </location>
</feature>
<evidence type="ECO:0000256" key="1">
    <source>
        <dbReference type="SAM" id="Phobius"/>
    </source>
</evidence>
<proteinExistence type="predicted"/>
<keyword evidence="1" id="KW-0812">Transmembrane</keyword>
<sequence>MQEIRRRASFQNAHFFSVLLVAGGLHDTAACSSLYGGKEGLCNGRLNSPNVFAIDVAMCFTVVVLQYGMLGEDDDGSSSRLVEGNQFNM</sequence>
<dbReference type="GeneID" id="80876368"/>
<reference evidence="2 3" key="1">
    <citation type="journal article" date="2023" name="G3 (Bethesda)">
        <title>A high-quality reference genome for the fission yeast Schizosaccharomyces osmophilus.</title>
        <authorList>
            <person name="Jia G.S."/>
            <person name="Zhang W.C."/>
            <person name="Liang Y."/>
            <person name="Liu X.H."/>
            <person name="Rhind N."/>
            <person name="Pidoux A."/>
            <person name="Brysch-Herzberg M."/>
            <person name="Du L.L."/>
        </authorList>
    </citation>
    <scope>NUCLEOTIDE SEQUENCE [LARGE SCALE GENOMIC DNA]</scope>
    <source>
        <strain evidence="2 3">CBS 15793</strain>
    </source>
</reference>